<gene>
    <name evidence="17" type="ORF">SMN809_LOCUS1214</name>
</gene>
<feature type="transmembrane region" description="Helical" evidence="15">
    <location>
        <begin position="175"/>
        <end position="193"/>
    </location>
</feature>
<evidence type="ECO:0000256" key="14">
    <source>
        <dbReference type="SAM" id="MobiDB-lite"/>
    </source>
</evidence>
<evidence type="ECO:0000256" key="12">
    <source>
        <dbReference type="ARBA" id="ARBA00023315"/>
    </source>
</evidence>
<dbReference type="EMBL" id="CAJOBI010000178">
    <property type="protein sequence ID" value="CAF3801674.1"/>
    <property type="molecule type" value="Genomic_DNA"/>
</dbReference>
<proteinExistence type="inferred from homology"/>
<sequence length="469" mass="53573">MMITTAQVFTIISIICAPMVGIAALVLTLAALNLSLGIRRLYVQLLALIFDYATKIKRDKEISIDSNASSDEPPTPLPPSTAKNKLAPTLEKKNEDNPAEKTNSSIHSFDRRSQDPLFNSALLLLYNSSLRDIIDCTRQGLEAIVDDDVTKRFTSAEEMVVWNLLTRTQQQHEYFSMRVTLLWFLGFCVRYFILFPFRLFLFILGVLWMLGSAVFLQYFPAKDAKLRFGFYINIVLHRILSRVFSAIITIHNTEHRAKCGSICVANHTSPIDVIILSTDNSFSMIGQQQGGFFGMVQRTLSQTANHIWFERSEAKDRHMVAEKMREHIQAHNNLPILIFPEGTCINNTSVMMFKKGCFEITEATIYPVAIKYDNRFGDAFWNSSKHELFQYLILMMTSWAIVVDVYYLPPMTIEEGETSVDFARRVKAAIAKQGGFVDLEWDGGLKRALPKADYKAEEQRKFYEMLKTE</sequence>
<protein>
    <recommendedName>
        <fullName evidence="16">Phospholipid/glycerol acyltransferase domain-containing protein</fullName>
    </recommendedName>
</protein>
<comment type="similarity">
    <text evidence="3">Belongs to the 1-acyl-sn-glycerol-3-phosphate acyltransferase family.</text>
</comment>
<evidence type="ECO:0000256" key="7">
    <source>
        <dbReference type="ARBA" id="ARBA00022989"/>
    </source>
</evidence>
<feature type="transmembrane region" description="Helical" evidence="15">
    <location>
        <begin position="6"/>
        <end position="32"/>
    </location>
</feature>
<keyword evidence="6 15" id="KW-0812">Transmembrane</keyword>
<feature type="domain" description="Phospholipid/glycerol acyltransferase" evidence="16">
    <location>
        <begin position="261"/>
        <end position="373"/>
    </location>
</feature>
<dbReference type="GO" id="GO:0005783">
    <property type="term" value="C:endoplasmic reticulum"/>
    <property type="evidence" value="ECO:0007669"/>
    <property type="project" value="TreeGrafter"/>
</dbReference>
<evidence type="ECO:0000256" key="2">
    <source>
        <dbReference type="ARBA" id="ARBA00005189"/>
    </source>
</evidence>
<evidence type="ECO:0000256" key="1">
    <source>
        <dbReference type="ARBA" id="ARBA00004370"/>
    </source>
</evidence>
<feature type="region of interest" description="Disordered" evidence="14">
    <location>
        <begin position="65"/>
        <end position="84"/>
    </location>
</feature>
<dbReference type="CDD" id="cd07991">
    <property type="entry name" value="LPLAT_LPCAT1-like"/>
    <property type="match status" value="1"/>
</dbReference>
<evidence type="ECO:0000256" key="4">
    <source>
        <dbReference type="ARBA" id="ARBA00022516"/>
    </source>
</evidence>
<dbReference type="SMART" id="SM00563">
    <property type="entry name" value="PlsC"/>
    <property type="match status" value="1"/>
</dbReference>
<keyword evidence="7 15" id="KW-1133">Transmembrane helix</keyword>
<evidence type="ECO:0000256" key="9">
    <source>
        <dbReference type="ARBA" id="ARBA00023136"/>
    </source>
</evidence>
<dbReference type="InterPro" id="IPR045252">
    <property type="entry name" value="LPCAT1-like"/>
</dbReference>
<dbReference type="InterPro" id="IPR002123">
    <property type="entry name" value="Plipid/glycerol_acylTrfase"/>
</dbReference>
<keyword evidence="10" id="KW-0594">Phospholipid biosynthesis</keyword>
<dbReference type="GO" id="GO:0019432">
    <property type="term" value="P:triglyceride biosynthetic process"/>
    <property type="evidence" value="ECO:0007669"/>
    <property type="project" value="TreeGrafter"/>
</dbReference>
<comment type="caution">
    <text evidence="17">The sequence shown here is derived from an EMBL/GenBank/DDBJ whole genome shotgun (WGS) entry which is preliminary data.</text>
</comment>
<evidence type="ECO:0000256" key="8">
    <source>
        <dbReference type="ARBA" id="ARBA00023098"/>
    </source>
</evidence>
<evidence type="ECO:0000256" key="3">
    <source>
        <dbReference type="ARBA" id="ARBA00008655"/>
    </source>
</evidence>
<comment type="pathway">
    <text evidence="2">Lipid metabolism.</text>
</comment>
<keyword evidence="12" id="KW-0012">Acyltransferase</keyword>
<comment type="pathway">
    <text evidence="13">Phospholipid metabolism.</text>
</comment>
<dbReference type="GO" id="GO:0008654">
    <property type="term" value="P:phospholipid biosynthetic process"/>
    <property type="evidence" value="ECO:0007669"/>
    <property type="project" value="UniProtKB-KW"/>
</dbReference>
<evidence type="ECO:0000313" key="18">
    <source>
        <dbReference type="Proteomes" id="UP000676336"/>
    </source>
</evidence>
<keyword evidence="11" id="KW-1208">Phospholipid metabolism</keyword>
<feature type="compositionally biased region" description="Basic and acidic residues" evidence="14">
    <location>
        <begin position="90"/>
        <end position="99"/>
    </location>
</feature>
<evidence type="ECO:0000313" key="17">
    <source>
        <dbReference type="EMBL" id="CAF3801674.1"/>
    </source>
</evidence>
<keyword evidence="4" id="KW-0444">Lipid biosynthesis</keyword>
<feature type="transmembrane region" description="Helical" evidence="15">
    <location>
        <begin position="199"/>
        <end position="219"/>
    </location>
</feature>
<dbReference type="GO" id="GO:0016020">
    <property type="term" value="C:membrane"/>
    <property type="evidence" value="ECO:0007669"/>
    <property type="project" value="UniProtKB-SubCell"/>
</dbReference>
<evidence type="ECO:0000256" key="11">
    <source>
        <dbReference type="ARBA" id="ARBA00023264"/>
    </source>
</evidence>
<accession>A0A8S2JJ71</accession>
<evidence type="ECO:0000256" key="6">
    <source>
        <dbReference type="ARBA" id="ARBA00022692"/>
    </source>
</evidence>
<evidence type="ECO:0000256" key="15">
    <source>
        <dbReference type="SAM" id="Phobius"/>
    </source>
</evidence>
<dbReference type="PANTHER" id="PTHR23063">
    <property type="entry name" value="PHOSPHOLIPID ACYLTRANSFERASE"/>
    <property type="match status" value="1"/>
</dbReference>
<dbReference type="Pfam" id="PF01553">
    <property type="entry name" value="Acyltransferase"/>
    <property type="match status" value="1"/>
</dbReference>
<feature type="region of interest" description="Disordered" evidence="14">
    <location>
        <begin position="89"/>
        <end position="110"/>
    </location>
</feature>
<keyword evidence="8" id="KW-0443">Lipid metabolism</keyword>
<comment type="subcellular location">
    <subcellularLocation>
        <location evidence="1">Membrane</location>
    </subcellularLocation>
</comment>
<keyword evidence="5" id="KW-0808">Transferase</keyword>
<evidence type="ECO:0000256" key="13">
    <source>
        <dbReference type="ARBA" id="ARBA00025707"/>
    </source>
</evidence>
<dbReference type="AlphaFoldDB" id="A0A8S2JJ71"/>
<name>A0A8S2JJ71_9BILA</name>
<reference evidence="17" key="1">
    <citation type="submission" date="2021-02" db="EMBL/GenBank/DDBJ databases">
        <authorList>
            <person name="Nowell W R."/>
        </authorList>
    </citation>
    <scope>NUCLEOTIDE SEQUENCE</scope>
</reference>
<evidence type="ECO:0000256" key="10">
    <source>
        <dbReference type="ARBA" id="ARBA00023209"/>
    </source>
</evidence>
<dbReference type="PANTHER" id="PTHR23063:SF2">
    <property type="entry name" value="GLYCEROL-3-PHOSPHATE ACYLTRANSFERASE 4, ISOFORM D-RELATED"/>
    <property type="match status" value="1"/>
</dbReference>
<dbReference type="SUPFAM" id="SSF69593">
    <property type="entry name" value="Glycerol-3-phosphate (1)-acyltransferase"/>
    <property type="match status" value="1"/>
</dbReference>
<evidence type="ECO:0000259" key="16">
    <source>
        <dbReference type="SMART" id="SM00563"/>
    </source>
</evidence>
<organism evidence="17 18">
    <name type="scientific">Rotaria magnacalcarata</name>
    <dbReference type="NCBI Taxonomy" id="392030"/>
    <lineage>
        <taxon>Eukaryota</taxon>
        <taxon>Metazoa</taxon>
        <taxon>Spiralia</taxon>
        <taxon>Gnathifera</taxon>
        <taxon>Rotifera</taxon>
        <taxon>Eurotatoria</taxon>
        <taxon>Bdelloidea</taxon>
        <taxon>Philodinida</taxon>
        <taxon>Philodinidae</taxon>
        <taxon>Rotaria</taxon>
    </lineage>
</organism>
<dbReference type="GO" id="GO:0004366">
    <property type="term" value="F:glycerol-3-phosphate O-acyltransferase activity"/>
    <property type="evidence" value="ECO:0007669"/>
    <property type="project" value="TreeGrafter"/>
</dbReference>
<dbReference type="Proteomes" id="UP000676336">
    <property type="component" value="Unassembled WGS sequence"/>
</dbReference>
<evidence type="ECO:0000256" key="5">
    <source>
        <dbReference type="ARBA" id="ARBA00022679"/>
    </source>
</evidence>
<keyword evidence="9 15" id="KW-0472">Membrane</keyword>